<feature type="compositionally biased region" description="Basic residues" evidence="11">
    <location>
        <begin position="64"/>
        <end position="75"/>
    </location>
</feature>
<evidence type="ECO:0000313" key="12">
    <source>
        <dbReference type="Ensembl" id="ENSENLP00000018863.1"/>
    </source>
</evidence>
<evidence type="ECO:0000256" key="1">
    <source>
        <dbReference type="ARBA" id="ARBA00004239"/>
    </source>
</evidence>
<dbReference type="OMA" id="VCPPGPM"/>
<proteinExistence type="inferred from homology"/>
<comment type="similarity">
    <text evidence="2">Belongs to the apelin family.</text>
</comment>
<reference evidence="12" key="2">
    <citation type="submission" date="2025-08" db="UniProtKB">
        <authorList>
            <consortium name="Ensembl"/>
        </authorList>
    </citation>
    <scope>IDENTIFICATION</scope>
</reference>
<name>A0A665UGS1_ECHNA</name>
<evidence type="ECO:0000313" key="13">
    <source>
        <dbReference type="Proteomes" id="UP000472264"/>
    </source>
</evidence>
<dbReference type="FunCoup" id="A0A665UGS1">
    <property type="interactions" value="211"/>
</dbReference>
<evidence type="ECO:0000256" key="5">
    <source>
        <dbReference type="ARBA" id="ARBA00022525"/>
    </source>
</evidence>
<dbReference type="GO" id="GO:0005576">
    <property type="term" value="C:extracellular region"/>
    <property type="evidence" value="ECO:0007669"/>
    <property type="project" value="UniProtKB-SubCell"/>
</dbReference>
<reference evidence="12" key="1">
    <citation type="submission" date="2021-04" db="EMBL/GenBank/DDBJ databases">
        <authorList>
            <consortium name="Wellcome Sanger Institute Data Sharing"/>
        </authorList>
    </citation>
    <scope>NUCLEOTIDE SEQUENCE [LARGE SCALE GENOMIC DNA]</scope>
</reference>
<dbReference type="GO" id="GO:0005179">
    <property type="term" value="F:hormone activity"/>
    <property type="evidence" value="ECO:0007669"/>
    <property type="project" value="UniProtKB-KW"/>
</dbReference>
<sequence length="83" mass="9235">MRNVGSIVCLPHTGAKSHNVSEPLHLVILICPMASMKHGRELEEASTVRKMVQQSAGGQTHRSAGWKKRRQRPHLSQKGPMPF</sequence>
<evidence type="ECO:0000256" key="6">
    <source>
        <dbReference type="ARBA" id="ARBA00022657"/>
    </source>
</evidence>
<dbReference type="PANTHER" id="PTHR15953">
    <property type="entry name" value="APELIN"/>
    <property type="match status" value="1"/>
</dbReference>
<reference evidence="12" key="3">
    <citation type="submission" date="2025-09" db="UniProtKB">
        <authorList>
            <consortium name="Ensembl"/>
        </authorList>
    </citation>
    <scope>IDENTIFICATION</scope>
</reference>
<keyword evidence="5" id="KW-0964">Secreted</keyword>
<dbReference type="PANTHER" id="PTHR15953:SF0">
    <property type="entry name" value="APELIN"/>
    <property type="match status" value="1"/>
</dbReference>
<evidence type="ECO:0000256" key="2">
    <source>
        <dbReference type="ARBA" id="ARBA00008623"/>
    </source>
</evidence>
<organism evidence="12 13">
    <name type="scientific">Echeneis naucrates</name>
    <name type="common">Live sharksucker</name>
    <dbReference type="NCBI Taxonomy" id="173247"/>
    <lineage>
        <taxon>Eukaryota</taxon>
        <taxon>Metazoa</taxon>
        <taxon>Chordata</taxon>
        <taxon>Craniata</taxon>
        <taxon>Vertebrata</taxon>
        <taxon>Euteleostomi</taxon>
        <taxon>Actinopterygii</taxon>
        <taxon>Neopterygii</taxon>
        <taxon>Teleostei</taxon>
        <taxon>Neoteleostei</taxon>
        <taxon>Acanthomorphata</taxon>
        <taxon>Carangaria</taxon>
        <taxon>Carangiformes</taxon>
        <taxon>Echeneidae</taxon>
        <taxon>Echeneis</taxon>
    </lineage>
</organism>
<keyword evidence="13" id="KW-1185">Reference proteome</keyword>
<feature type="region of interest" description="Disordered" evidence="11">
    <location>
        <begin position="42"/>
        <end position="83"/>
    </location>
</feature>
<keyword evidence="9" id="KW-0306">Gastrulation</keyword>
<dbReference type="AlphaFoldDB" id="A0A665UGS1"/>
<accession>A0A665UGS1</accession>
<keyword evidence="8" id="KW-0732">Signal</keyword>
<dbReference type="Ensembl" id="ENSENLT00000019569.1">
    <property type="protein sequence ID" value="ENSENLP00000018863.1"/>
    <property type="gene ID" value="ENSENLG00000008687.1"/>
</dbReference>
<dbReference type="GO" id="GO:0031704">
    <property type="term" value="F:apelin receptor binding"/>
    <property type="evidence" value="ECO:0007669"/>
    <property type="project" value="InterPro"/>
</dbReference>
<keyword evidence="6" id="KW-0037">Angiogenesis</keyword>
<evidence type="ECO:0000256" key="10">
    <source>
        <dbReference type="ARBA" id="ARBA00030305"/>
    </source>
</evidence>
<dbReference type="InterPro" id="IPR026155">
    <property type="entry name" value="Apelin"/>
</dbReference>
<keyword evidence="7" id="KW-0372">Hormone</keyword>
<comment type="subcellular location">
    <subcellularLocation>
        <location evidence="1">Secreted</location>
        <location evidence="1">Extracellular space</location>
    </subcellularLocation>
</comment>
<evidence type="ECO:0000256" key="4">
    <source>
        <dbReference type="ARBA" id="ARBA00022473"/>
    </source>
</evidence>
<keyword evidence="4" id="KW-0217">Developmental protein</keyword>
<evidence type="ECO:0000256" key="3">
    <source>
        <dbReference type="ARBA" id="ARBA00020395"/>
    </source>
</evidence>
<evidence type="ECO:0000256" key="9">
    <source>
        <dbReference type="ARBA" id="ARBA00023218"/>
    </source>
</evidence>
<protein>
    <recommendedName>
        <fullName evidence="3">Apelin</fullName>
    </recommendedName>
    <alternativeName>
        <fullName evidence="10">APJ endogenous ligand</fullName>
    </alternativeName>
</protein>
<dbReference type="GO" id="GO:0007369">
    <property type="term" value="P:gastrulation"/>
    <property type="evidence" value="ECO:0007669"/>
    <property type="project" value="UniProtKB-KW"/>
</dbReference>
<feature type="compositionally biased region" description="Polar residues" evidence="11">
    <location>
        <begin position="52"/>
        <end position="62"/>
    </location>
</feature>
<dbReference type="GO" id="GO:0001525">
    <property type="term" value="P:angiogenesis"/>
    <property type="evidence" value="ECO:0007669"/>
    <property type="project" value="UniProtKB-KW"/>
</dbReference>
<evidence type="ECO:0000256" key="8">
    <source>
        <dbReference type="ARBA" id="ARBA00022729"/>
    </source>
</evidence>
<dbReference type="Pfam" id="PF15360">
    <property type="entry name" value="Apelin"/>
    <property type="match status" value="1"/>
</dbReference>
<dbReference type="Proteomes" id="UP000472264">
    <property type="component" value="Chromosome 10"/>
</dbReference>
<evidence type="ECO:0000256" key="11">
    <source>
        <dbReference type="SAM" id="MobiDB-lite"/>
    </source>
</evidence>
<evidence type="ECO:0000256" key="7">
    <source>
        <dbReference type="ARBA" id="ARBA00022702"/>
    </source>
</evidence>
<dbReference type="InParanoid" id="A0A665UGS1"/>